<evidence type="ECO:0000313" key="2">
    <source>
        <dbReference type="Proteomes" id="UP000630097"/>
    </source>
</evidence>
<organism evidence="1 2">
    <name type="scientific">Planotetraspora kaengkrachanensis</name>
    <dbReference type="NCBI Taxonomy" id="575193"/>
    <lineage>
        <taxon>Bacteria</taxon>
        <taxon>Bacillati</taxon>
        <taxon>Actinomycetota</taxon>
        <taxon>Actinomycetes</taxon>
        <taxon>Streptosporangiales</taxon>
        <taxon>Streptosporangiaceae</taxon>
        <taxon>Planotetraspora</taxon>
    </lineage>
</organism>
<sequence length="254" mass="28710">MPSRLAARWRLVCESWRWPRRPSRRFYRAERVDDLLATPLVGRPSKLDPYKAHRYQRWNEGCTNVLDMHREIAGLGYRGSYSSVRDHLAPSRDRLGERLHVSASRCGLQASTFWLPCFPRVRPQGRDQLVMPLTSRSDAHPFRSVSQGENDGALRIQHVFVAPQGACIQTHDMARMISTITEIQHWNPRLFTNSSTDGAQGRCSAHGKSTCALPAVAYVALSDAGTDRKEWGACSEWLATNEDAVEYLAAHPLE</sequence>
<accession>A0A8J3LWZ7</accession>
<protein>
    <submittedName>
        <fullName evidence="1">Uncharacterized protein</fullName>
    </submittedName>
</protein>
<dbReference type="AlphaFoldDB" id="A0A8J3LWZ7"/>
<keyword evidence="2" id="KW-1185">Reference proteome</keyword>
<proteinExistence type="predicted"/>
<evidence type="ECO:0000313" key="1">
    <source>
        <dbReference type="EMBL" id="GIG80002.1"/>
    </source>
</evidence>
<name>A0A8J3LWZ7_9ACTN</name>
<comment type="caution">
    <text evidence="1">The sequence shown here is derived from an EMBL/GenBank/DDBJ whole genome shotgun (WGS) entry which is preliminary data.</text>
</comment>
<gene>
    <name evidence="1" type="ORF">Pka01_31290</name>
</gene>
<reference evidence="1 2" key="1">
    <citation type="submission" date="2021-01" db="EMBL/GenBank/DDBJ databases">
        <title>Whole genome shotgun sequence of Planotetraspora kaengkrachanensis NBRC 104272.</title>
        <authorList>
            <person name="Komaki H."/>
            <person name="Tamura T."/>
        </authorList>
    </citation>
    <scope>NUCLEOTIDE SEQUENCE [LARGE SCALE GENOMIC DNA]</scope>
    <source>
        <strain evidence="1 2">NBRC 104272</strain>
    </source>
</reference>
<dbReference type="Proteomes" id="UP000630097">
    <property type="component" value="Unassembled WGS sequence"/>
</dbReference>
<dbReference type="EMBL" id="BONV01000012">
    <property type="protein sequence ID" value="GIG80002.1"/>
    <property type="molecule type" value="Genomic_DNA"/>
</dbReference>